<dbReference type="PROSITE" id="PS00107">
    <property type="entry name" value="PROTEIN_KINASE_ATP"/>
    <property type="match status" value="1"/>
</dbReference>
<feature type="domain" description="Protein kinase" evidence="5">
    <location>
        <begin position="242"/>
        <end position="278"/>
    </location>
</feature>
<dbReference type="Proteomes" id="UP001652660">
    <property type="component" value="Chromosome 1e"/>
</dbReference>
<dbReference type="InterPro" id="IPR017441">
    <property type="entry name" value="Protein_kinase_ATP_BS"/>
</dbReference>
<dbReference type="RefSeq" id="XP_071912046.1">
    <property type="nucleotide sequence ID" value="XM_072055945.1"/>
</dbReference>
<evidence type="ECO:0000313" key="8">
    <source>
        <dbReference type="RefSeq" id="XP_071939695.1"/>
    </source>
</evidence>
<keyword evidence="4" id="KW-0067">ATP-binding</keyword>
<keyword evidence="6" id="KW-1185">Reference proteome</keyword>
<evidence type="ECO:0000313" key="7">
    <source>
        <dbReference type="RefSeq" id="XP_071912046.1"/>
    </source>
</evidence>
<sequence length="278" mass="31327">MKTILALETMDIPGGVKIKMKAKQIEVEGPRRKLTRNFKHLNLDFQLITDEVTGKRKLKVDTWFGSCKTTAAIRTALSHVENLITDVTKGYCYKMRFVYAHFPINASITNSNRSIEIRNFLGEKKVDMLEEVTVIRSEKVKDELVLDSNDIELVSRSAALINQSVIKKKYGQDATNVGDEGDIALISRRTRKVLNCLKQLLLKLVTLVKCQRRMFVWKQAASKLRGVQVFTYTELEIATNKFSAANVIGNGGYGVVYRGILSDGTVAAIKMLHREGKQ</sequence>
<evidence type="ECO:0000256" key="4">
    <source>
        <dbReference type="PROSITE-ProRule" id="PRU10141"/>
    </source>
</evidence>
<organism evidence="6 7">
    <name type="scientific">Coffea arabica</name>
    <name type="common">Arabian coffee</name>
    <dbReference type="NCBI Taxonomy" id="13443"/>
    <lineage>
        <taxon>Eukaryota</taxon>
        <taxon>Viridiplantae</taxon>
        <taxon>Streptophyta</taxon>
        <taxon>Embryophyta</taxon>
        <taxon>Tracheophyta</taxon>
        <taxon>Spermatophyta</taxon>
        <taxon>Magnoliopsida</taxon>
        <taxon>eudicotyledons</taxon>
        <taxon>Gunneridae</taxon>
        <taxon>Pentapetalae</taxon>
        <taxon>asterids</taxon>
        <taxon>lamiids</taxon>
        <taxon>Gentianales</taxon>
        <taxon>Rubiaceae</taxon>
        <taxon>Ixoroideae</taxon>
        <taxon>Gardenieae complex</taxon>
        <taxon>Bertiereae - Coffeeae clade</taxon>
        <taxon>Coffeeae</taxon>
        <taxon>Coffea</taxon>
    </lineage>
</organism>
<dbReference type="PANTHER" id="PTHR11655">
    <property type="entry name" value="60S/50S RIBOSOMAL PROTEIN L6/L9"/>
    <property type="match status" value="1"/>
</dbReference>
<dbReference type="SUPFAM" id="SSF56112">
    <property type="entry name" value="Protein kinase-like (PK-like)"/>
    <property type="match status" value="1"/>
</dbReference>
<evidence type="ECO:0000259" key="5">
    <source>
        <dbReference type="PROSITE" id="PS50011"/>
    </source>
</evidence>
<name>A0ABM4UXN2_COFAR</name>
<dbReference type="InterPro" id="IPR000702">
    <property type="entry name" value="Ribosomal_uL6-like"/>
</dbReference>
<dbReference type="InterPro" id="IPR011009">
    <property type="entry name" value="Kinase-like_dom_sf"/>
</dbReference>
<dbReference type="InterPro" id="IPR000719">
    <property type="entry name" value="Prot_kinase_dom"/>
</dbReference>
<protein>
    <submittedName>
        <fullName evidence="7 8">Large ribosomal subunit protein uL6x-like isoform X1</fullName>
    </submittedName>
</protein>
<evidence type="ECO:0000256" key="2">
    <source>
        <dbReference type="ARBA" id="ARBA00022980"/>
    </source>
</evidence>
<keyword evidence="4" id="KW-0547">Nucleotide-binding</keyword>
<dbReference type="SUPFAM" id="SSF56053">
    <property type="entry name" value="Ribosomal protein L6"/>
    <property type="match status" value="2"/>
</dbReference>
<evidence type="ECO:0000256" key="3">
    <source>
        <dbReference type="ARBA" id="ARBA00023274"/>
    </source>
</evidence>
<dbReference type="Proteomes" id="UP001652660">
    <property type="component" value="Chromosome 3e"/>
</dbReference>
<dbReference type="PANTHER" id="PTHR11655:SF16">
    <property type="entry name" value="60S RIBOSOMAL PROTEIN L9"/>
    <property type="match status" value="1"/>
</dbReference>
<dbReference type="Gene3D" id="3.30.200.20">
    <property type="entry name" value="Phosphorylase Kinase, domain 1"/>
    <property type="match status" value="1"/>
</dbReference>
<dbReference type="Gene3D" id="3.90.930.12">
    <property type="entry name" value="Ribosomal protein L6, alpha-beta domain"/>
    <property type="match status" value="2"/>
</dbReference>
<evidence type="ECO:0000256" key="1">
    <source>
        <dbReference type="ARBA" id="ARBA00009356"/>
    </source>
</evidence>
<proteinExistence type="inferred from homology"/>
<reference evidence="7 8" key="2">
    <citation type="submission" date="2025-05" db="UniProtKB">
        <authorList>
            <consortium name="RefSeq"/>
        </authorList>
    </citation>
    <scope>NUCLEOTIDE SEQUENCE [LARGE SCALE GENOMIC DNA]</scope>
    <source>
        <tissue evidence="7 8">Leaves</tissue>
    </source>
</reference>
<dbReference type="InterPro" id="IPR036789">
    <property type="entry name" value="Ribosomal_uL6-like_a/b-dom_sf"/>
</dbReference>
<reference evidence="6" key="1">
    <citation type="journal article" date="2025" name="Foods">
        <title>Unveiling the Microbial Signatures of Arabica Coffee Cherries: Insights into Ripeness Specific Diversity, Functional Traits, and Implications for Quality and Safety.</title>
        <authorList>
            <consortium name="RefSeq"/>
            <person name="Tenea G.N."/>
            <person name="Cifuentes V."/>
            <person name="Reyes P."/>
            <person name="Cevallos-Vallejos M."/>
        </authorList>
    </citation>
    <scope>NUCLEOTIDE SEQUENCE [LARGE SCALE GENOMIC DNA]</scope>
</reference>
<evidence type="ECO:0000313" key="6">
    <source>
        <dbReference type="Proteomes" id="UP001652660"/>
    </source>
</evidence>
<dbReference type="RefSeq" id="XP_071939695.1">
    <property type="nucleotide sequence ID" value="XM_072083594.1"/>
</dbReference>
<keyword evidence="2" id="KW-0689">Ribosomal protein</keyword>
<gene>
    <name evidence="7" type="primary">LOC113720799</name>
    <name evidence="8" type="synonym">LOC113737024</name>
</gene>
<dbReference type="PROSITE" id="PS50011">
    <property type="entry name" value="PROTEIN_KINASE_DOM"/>
    <property type="match status" value="1"/>
</dbReference>
<feature type="binding site" evidence="4">
    <location>
        <position position="270"/>
    </location>
    <ligand>
        <name>ATP</name>
        <dbReference type="ChEBI" id="CHEBI:30616"/>
    </ligand>
</feature>
<keyword evidence="3" id="KW-0687">Ribonucleoprotein</keyword>
<dbReference type="GeneID" id="113720799"/>
<comment type="similarity">
    <text evidence="1">Belongs to the universal ribosomal protein uL6 family.</text>
</comment>
<accession>A0ABM4UXN2</accession>